<dbReference type="Gene3D" id="3.20.20.150">
    <property type="entry name" value="Divalent-metal-dependent TIM barrel enzymes"/>
    <property type="match status" value="1"/>
</dbReference>
<protein>
    <submittedName>
        <fullName evidence="2">Sugar phosphate isomerase/epimerase</fullName>
    </submittedName>
</protein>
<accession>A0A5B2VIW1</accession>
<dbReference type="SUPFAM" id="SSF51658">
    <property type="entry name" value="Xylose isomerase-like"/>
    <property type="match status" value="1"/>
</dbReference>
<dbReference type="RefSeq" id="WP_149840180.1">
    <property type="nucleotide sequence ID" value="NZ_VUOC01000004.1"/>
</dbReference>
<comment type="caution">
    <text evidence="2">The sequence shown here is derived from an EMBL/GenBank/DDBJ whole genome shotgun (WGS) entry which is preliminary data.</text>
</comment>
<evidence type="ECO:0000313" key="3">
    <source>
        <dbReference type="Proteomes" id="UP000324611"/>
    </source>
</evidence>
<keyword evidence="2" id="KW-0413">Isomerase</keyword>
<dbReference type="Proteomes" id="UP000324611">
    <property type="component" value="Unassembled WGS sequence"/>
</dbReference>
<gene>
    <name evidence="2" type="ORF">F0L74_22570</name>
</gene>
<evidence type="ECO:0000259" key="1">
    <source>
        <dbReference type="Pfam" id="PF01261"/>
    </source>
</evidence>
<keyword evidence="3" id="KW-1185">Reference proteome</keyword>
<reference evidence="2 3" key="2">
    <citation type="submission" date="2019-09" db="EMBL/GenBank/DDBJ databases">
        <authorList>
            <person name="Jin C."/>
        </authorList>
    </citation>
    <scope>NUCLEOTIDE SEQUENCE [LARGE SCALE GENOMIC DNA]</scope>
    <source>
        <strain evidence="2 3">BN140078</strain>
    </source>
</reference>
<dbReference type="InterPro" id="IPR013022">
    <property type="entry name" value="Xyl_isomerase-like_TIM-brl"/>
</dbReference>
<dbReference type="Pfam" id="PF01261">
    <property type="entry name" value="AP_endonuc_2"/>
    <property type="match status" value="1"/>
</dbReference>
<dbReference type="PANTHER" id="PTHR12110">
    <property type="entry name" value="HYDROXYPYRUVATE ISOMERASE"/>
    <property type="match status" value="1"/>
</dbReference>
<dbReference type="AlphaFoldDB" id="A0A5B2VIW1"/>
<dbReference type="GO" id="GO:0016853">
    <property type="term" value="F:isomerase activity"/>
    <property type="evidence" value="ECO:0007669"/>
    <property type="project" value="UniProtKB-KW"/>
</dbReference>
<name>A0A5B2VIW1_9BACT</name>
<dbReference type="PANTHER" id="PTHR12110:SF41">
    <property type="entry name" value="INOSOSE DEHYDRATASE"/>
    <property type="match status" value="1"/>
</dbReference>
<dbReference type="InterPro" id="IPR036237">
    <property type="entry name" value="Xyl_isomerase-like_sf"/>
</dbReference>
<proteinExistence type="predicted"/>
<evidence type="ECO:0000313" key="2">
    <source>
        <dbReference type="EMBL" id="KAA2239001.1"/>
    </source>
</evidence>
<dbReference type="EMBL" id="VUOC01000004">
    <property type="protein sequence ID" value="KAA2239001.1"/>
    <property type="molecule type" value="Genomic_DNA"/>
</dbReference>
<sequence>MKTLNRREWSKLTLTGVAGLMIPKAFAFHKPGSVTIGLQSYSLRDRPLDEALAAMVSLGIKSCELWGGHVEPQAAQWQRNSTPEQNKQKKALLEEWRANLKMDEIHAIRDKFKAAGIRIQAYTASIKDSISEHDLEQQFQIAQALGTDSITTSATVSVMKRVDVYAKKYKIQVGMHNHAHVEQPNEFATPDSFARGMQGLSEYIKINLDIGHFTAANFDAVAFMKEHHKQIICIHVKDRKKDQGDNLPLGQGDTPIGPVLHLIRDNGWPIPANIEYEYKGADTVEELRKCIAYCQNLVKA</sequence>
<organism evidence="2 3">
    <name type="scientific">Chitinophaga agrisoli</name>
    <dbReference type="NCBI Taxonomy" id="2607653"/>
    <lineage>
        <taxon>Bacteria</taxon>
        <taxon>Pseudomonadati</taxon>
        <taxon>Bacteroidota</taxon>
        <taxon>Chitinophagia</taxon>
        <taxon>Chitinophagales</taxon>
        <taxon>Chitinophagaceae</taxon>
        <taxon>Chitinophaga</taxon>
    </lineage>
</organism>
<reference evidence="2 3" key="1">
    <citation type="submission" date="2019-09" db="EMBL/GenBank/DDBJ databases">
        <title>Chitinophaga ginsengihumi sp. nov., isolated from soil of ginseng rhizosphere.</title>
        <authorList>
            <person name="Lee J."/>
        </authorList>
    </citation>
    <scope>NUCLEOTIDE SEQUENCE [LARGE SCALE GENOMIC DNA]</scope>
    <source>
        <strain evidence="2 3">BN140078</strain>
    </source>
</reference>
<dbReference type="InterPro" id="IPR050312">
    <property type="entry name" value="IolE/XylAMocC-like"/>
</dbReference>
<feature type="domain" description="Xylose isomerase-like TIM barrel" evidence="1">
    <location>
        <begin position="97"/>
        <end position="287"/>
    </location>
</feature>